<dbReference type="EC" id="4.2.2.29" evidence="7"/>
<comment type="catalytic activity">
    <reaction evidence="7">
        <text>a peptidoglycan chain = a peptidoglycan chain with N-acetyl-1,6-anhydromuramyl-[peptide] at the reducing end + a peptidoglycan chain with N-acetylglucosamine at the non-reducing end.</text>
        <dbReference type="EC" id="4.2.2.29"/>
    </reaction>
</comment>
<keyword evidence="7" id="KW-0997">Cell inner membrane</keyword>
<dbReference type="HAMAP" id="MF_02065">
    <property type="entry name" value="MltG"/>
    <property type="match status" value="1"/>
</dbReference>
<comment type="function">
    <text evidence="7">Functions as a peptidoglycan terminase that cleaves nascent peptidoglycan strands endolytically to terminate their elongation.</text>
</comment>
<evidence type="ECO:0000256" key="2">
    <source>
        <dbReference type="ARBA" id="ARBA00022692"/>
    </source>
</evidence>
<dbReference type="PANTHER" id="PTHR30518">
    <property type="entry name" value="ENDOLYTIC MUREIN TRANSGLYCOSYLASE"/>
    <property type="match status" value="1"/>
</dbReference>
<protein>
    <recommendedName>
        <fullName evidence="7">Endolytic murein transglycosylase</fullName>
        <ecNumber evidence="7">4.2.2.29</ecNumber>
    </recommendedName>
    <alternativeName>
        <fullName evidence="7">Peptidoglycan lytic transglycosylase</fullName>
    </alternativeName>
    <alternativeName>
        <fullName evidence="7">Peptidoglycan polymerization terminase</fullName>
    </alternativeName>
</protein>
<proteinExistence type="inferred from homology"/>
<evidence type="ECO:0000313" key="8">
    <source>
        <dbReference type="EMBL" id="TVT50402.1"/>
    </source>
</evidence>
<keyword evidence="2 7" id="KW-0812">Transmembrane</keyword>
<organism evidence="8 9">
    <name type="scientific">Sedimenticola thiotaurini</name>
    <dbReference type="NCBI Taxonomy" id="1543721"/>
    <lineage>
        <taxon>Bacteria</taxon>
        <taxon>Pseudomonadati</taxon>
        <taxon>Pseudomonadota</taxon>
        <taxon>Gammaproteobacteria</taxon>
        <taxon>Chromatiales</taxon>
        <taxon>Sedimenticolaceae</taxon>
        <taxon>Sedimenticola</taxon>
    </lineage>
</organism>
<dbReference type="Gene3D" id="3.30.1490.480">
    <property type="entry name" value="Endolytic murein transglycosylase"/>
    <property type="match status" value="1"/>
</dbReference>
<dbReference type="Gene3D" id="3.30.160.60">
    <property type="entry name" value="Classic Zinc Finger"/>
    <property type="match status" value="1"/>
</dbReference>
<evidence type="ECO:0000256" key="5">
    <source>
        <dbReference type="ARBA" id="ARBA00023239"/>
    </source>
</evidence>
<dbReference type="CDD" id="cd08010">
    <property type="entry name" value="MltG_like"/>
    <property type="match status" value="1"/>
</dbReference>
<keyword evidence="1 7" id="KW-1003">Cell membrane</keyword>
<comment type="caution">
    <text evidence="8">The sequence shown here is derived from an EMBL/GenBank/DDBJ whole genome shotgun (WGS) entry which is preliminary data.</text>
</comment>
<dbReference type="GO" id="GO:0009252">
    <property type="term" value="P:peptidoglycan biosynthetic process"/>
    <property type="evidence" value="ECO:0007669"/>
    <property type="project" value="UniProtKB-UniRule"/>
</dbReference>
<evidence type="ECO:0000256" key="6">
    <source>
        <dbReference type="ARBA" id="ARBA00023316"/>
    </source>
</evidence>
<dbReference type="AlphaFoldDB" id="A0A558CNX7"/>
<dbReference type="GO" id="GO:0005886">
    <property type="term" value="C:plasma membrane"/>
    <property type="evidence" value="ECO:0007669"/>
    <property type="project" value="UniProtKB-SubCell"/>
</dbReference>
<keyword evidence="5 7" id="KW-0456">Lyase</keyword>
<gene>
    <name evidence="7 8" type="primary">mltG</name>
    <name evidence="8" type="ORF">FHK82_16485</name>
</gene>
<accession>A0A558CNX7</accession>
<keyword evidence="3 7" id="KW-1133">Transmembrane helix</keyword>
<dbReference type="GO" id="GO:0071555">
    <property type="term" value="P:cell wall organization"/>
    <property type="evidence" value="ECO:0007669"/>
    <property type="project" value="UniProtKB-KW"/>
</dbReference>
<name>A0A558CNX7_9GAMM</name>
<evidence type="ECO:0000313" key="9">
    <source>
        <dbReference type="Proteomes" id="UP000317355"/>
    </source>
</evidence>
<dbReference type="NCBIfam" id="TIGR00247">
    <property type="entry name" value="endolytic transglycosylase MltG"/>
    <property type="match status" value="1"/>
</dbReference>
<dbReference type="EMBL" id="VMRY01000108">
    <property type="protein sequence ID" value="TVT50402.1"/>
    <property type="molecule type" value="Genomic_DNA"/>
</dbReference>
<keyword evidence="6 7" id="KW-0961">Cell wall biogenesis/degradation</keyword>
<dbReference type="PANTHER" id="PTHR30518:SF2">
    <property type="entry name" value="ENDOLYTIC MUREIN TRANSGLYCOSYLASE"/>
    <property type="match status" value="1"/>
</dbReference>
<feature type="transmembrane region" description="Helical" evidence="7">
    <location>
        <begin position="6"/>
        <end position="24"/>
    </location>
</feature>
<evidence type="ECO:0000256" key="1">
    <source>
        <dbReference type="ARBA" id="ARBA00022475"/>
    </source>
</evidence>
<sequence>MLHRLLGIIVLIGSFAVAWFLMTLNDFSEMPLALPETGLIYELPAGSSLSAVAKDLEKQGYIKSALYFQLIARWDGQAGKIKAGEYQLDPGLTPRSLIDLFVAGKVKSHALTIVEGWTFRELLVAIKGHKSLKQTLEGLNDQEIMARLGYPETDPEGRFLPDTYHFPKGTTDIDFLKRAYNAMEQYLNNEWAKRETGLPLKTPYDALILASIVEKETGQETERPEIAGVFIRRLKKGMLLQTDPTVIYGMGERYKGNIRRRDLREDTPYNTYVHKGLTPTPISLPGAHAIHSVLHPGKGNSLYFVAKGDGYHQFSATLTEHNSAVKKYQLKR</sequence>
<dbReference type="Proteomes" id="UP000317355">
    <property type="component" value="Unassembled WGS sequence"/>
</dbReference>
<dbReference type="Pfam" id="PF02618">
    <property type="entry name" value="YceG"/>
    <property type="match status" value="1"/>
</dbReference>
<dbReference type="InterPro" id="IPR003770">
    <property type="entry name" value="MLTG-like"/>
</dbReference>
<evidence type="ECO:0000256" key="3">
    <source>
        <dbReference type="ARBA" id="ARBA00022989"/>
    </source>
</evidence>
<evidence type="ECO:0000256" key="4">
    <source>
        <dbReference type="ARBA" id="ARBA00023136"/>
    </source>
</evidence>
<feature type="site" description="Important for catalytic activity" evidence="7">
    <location>
        <position position="216"/>
    </location>
</feature>
<dbReference type="GO" id="GO:0008932">
    <property type="term" value="F:lytic endotransglycosylase activity"/>
    <property type="evidence" value="ECO:0007669"/>
    <property type="project" value="UniProtKB-UniRule"/>
</dbReference>
<keyword evidence="4 7" id="KW-0472">Membrane</keyword>
<evidence type="ECO:0000256" key="7">
    <source>
        <dbReference type="HAMAP-Rule" id="MF_02065"/>
    </source>
</evidence>
<comment type="similarity">
    <text evidence="7">Belongs to the transglycosylase MltG family.</text>
</comment>
<reference evidence="8 9" key="1">
    <citation type="submission" date="2019-07" db="EMBL/GenBank/DDBJ databases">
        <title>The pathways for chlorine oxyanion respiration interact through the shared metabolite chlorate.</title>
        <authorList>
            <person name="Barnum T.P."/>
            <person name="Cheng Y."/>
            <person name="Hill K.A."/>
            <person name="Lucas L.N."/>
            <person name="Carlson H.K."/>
            <person name="Coates J.D."/>
        </authorList>
    </citation>
    <scope>NUCLEOTIDE SEQUENCE [LARGE SCALE GENOMIC DNA]</scope>
    <source>
        <strain evidence="8">BK-3</strain>
    </source>
</reference>
<comment type="subcellular location">
    <subcellularLocation>
        <location evidence="7">Cell inner membrane</location>
        <topology evidence="7">Single-pass membrane protein</topology>
    </subcellularLocation>
</comment>